<evidence type="ECO:0000259" key="4">
    <source>
        <dbReference type="PROSITE" id="PS50001"/>
    </source>
</evidence>
<protein>
    <recommendedName>
        <fullName evidence="4">SH2 domain-containing protein</fullName>
    </recommendedName>
</protein>
<evidence type="ECO:0000313" key="5">
    <source>
        <dbReference type="EMBL" id="KAF7496377.1"/>
    </source>
</evidence>
<evidence type="ECO:0000313" key="7">
    <source>
        <dbReference type="Proteomes" id="UP000070412"/>
    </source>
</evidence>
<dbReference type="SUPFAM" id="SSF55550">
    <property type="entry name" value="SH2 domain"/>
    <property type="match status" value="1"/>
</dbReference>
<dbReference type="InterPro" id="IPR000980">
    <property type="entry name" value="SH2"/>
</dbReference>
<keyword evidence="7" id="KW-1185">Reference proteome</keyword>
<dbReference type="GO" id="GO:0005737">
    <property type="term" value="C:cytoplasm"/>
    <property type="evidence" value="ECO:0007669"/>
    <property type="project" value="TreeGrafter"/>
</dbReference>
<reference evidence="6" key="3">
    <citation type="submission" date="2022-06" db="UniProtKB">
        <authorList>
            <consortium name="EnsemblMetazoa"/>
        </authorList>
    </citation>
    <scope>IDENTIFICATION</scope>
</reference>
<accession>A0A834VG36</accession>
<dbReference type="Gene3D" id="2.30.30.40">
    <property type="entry name" value="SH3 Domains"/>
    <property type="match status" value="1"/>
</dbReference>
<dbReference type="PANTHER" id="PTHR19969">
    <property type="entry name" value="SH2-SH3 ADAPTOR PROTEIN-RELATED"/>
    <property type="match status" value="1"/>
</dbReference>
<dbReference type="PROSITE" id="PS50001">
    <property type="entry name" value="SH2"/>
    <property type="match status" value="1"/>
</dbReference>
<proteinExistence type="predicted"/>
<evidence type="ECO:0000256" key="3">
    <source>
        <dbReference type="SAM" id="MobiDB-lite"/>
    </source>
</evidence>
<dbReference type="SUPFAM" id="SSF50044">
    <property type="entry name" value="SH3-domain"/>
    <property type="match status" value="1"/>
</dbReference>
<dbReference type="AlphaFoldDB" id="A0A834VG36"/>
<dbReference type="GO" id="GO:0007167">
    <property type="term" value="P:enzyme-linked receptor protein signaling pathway"/>
    <property type="evidence" value="ECO:0007669"/>
    <property type="project" value="TreeGrafter"/>
</dbReference>
<dbReference type="CDD" id="cd00173">
    <property type="entry name" value="SH2"/>
    <property type="match status" value="1"/>
</dbReference>
<keyword evidence="1 2" id="KW-0727">SH2 domain</keyword>
<evidence type="ECO:0000256" key="1">
    <source>
        <dbReference type="ARBA" id="ARBA00022999"/>
    </source>
</evidence>
<dbReference type="Pfam" id="PF00017">
    <property type="entry name" value="SH2"/>
    <property type="match status" value="1"/>
</dbReference>
<feature type="region of interest" description="Disordered" evidence="3">
    <location>
        <begin position="1"/>
        <end position="21"/>
    </location>
</feature>
<dbReference type="EnsemblMetazoa" id="SSS_1065s_mrna">
    <property type="protein sequence ID" value="KAF7496377.1"/>
    <property type="gene ID" value="SSS_1065"/>
</dbReference>
<gene>
    <name evidence="5" type="ORF">SSS_1065</name>
</gene>
<dbReference type="Proteomes" id="UP000070412">
    <property type="component" value="Unassembled WGS sequence"/>
</dbReference>
<dbReference type="InterPro" id="IPR051184">
    <property type="entry name" value="Tyrosine-phos_adapter"/>
</dbReference>
<reference evidence="5" key="2">
    <citation type="submission" date="2020-01" db="EMBL/GenBank/DDBJ databases">
        <authorList>
            <person name="Korhonen P.K.K."/>
            <person name="Guangxu M.G."/>
            <person name="Wang T.W."/>
            <person name="Stroehlein A.J.S."/>
            <person name="Young N.D."/>
            <person name="Ang C.-S.A."/>
            <person name="Fernando D.W.F."/>
            <person name="Lu H.L."/>
            <person name="Taylor S.T."/>
            <person name="Ehtesham M.E.M."/>
            <person name="Najaraj S.H.N."/>
            <person name="Harsha G.H.G."/>
            <person name="Madugundu A.M."/>
            <person name="Renuse S.R."/>
            <person name="Holt D.H."/>
            <person name="Pandey A.P."/>
            <person name="Papenfuss A.P."/>
            <person name="Gasser R.B.G."/>
            <person name="Fischer K.F."/>
        </authorList>
    </citation>
    <scope>NUCLEOTIDE SEQUENCE</scope>
    <source>
        <strain evidence="5">SSS_KF_BRIS2020</strain>
    </source>
</reference>
<feature type="compositionally biased region" description="Polar residues" evidence="3">
    <location>
        <begin position="8"/>
        <end position="21"/>
    </location>
</feature>
<dbReference type="PRINTS" id="PR00401">
    <property type="entry name" value="SH2DOMAIN"/>
</dbReference>
<reference evidence="7" key="1">
    <citation type="journal article" date="2020" name="PLoS Negl. Trop. Dis.">
        <title>High-quality nuclear genome for Sarcoptes scabiei-A critical resource for a neglected parasite.</title>
        <authorList>
            <person name="Korhonen P.K."/>
            <person name="Gasser R.B."/>
            <person name="Ma G."/>
            <person name="Wang T."/>
            <person name="Stroehlein A.J."/>
            <person name="Young N.D."/>
            <person name="Ang C.S."/>
            <person name="Fernando D.D."/>
            <person name="Lu H.C."/>
            <person name="Taylor S."/>
            <person name="Reynolds S.L."/>
            <person name="Mofiz E."/>
            <person name="Najaraj S.H."/>
            <person name="Gowda H."/>
            <person name="Madugundu A."/>
            <person name="Renuse S."/>
            <person name="Holt D."/>
            <person name="Pandey A."/>
            <person name="Papenfuss A.T."/>
            <person name="Fischer K."/>
        </authorList>
    </citation>
    <scope>NUCLEOTIDE SEQUENCE [LARGE SCALE GENOMIC DNA]</scope>
</reference>
<evidence type="ECO:0000256" key="2">
    <source>
        <dbReference type="PROSITE-ProRule" id="PRU00191"/>
    </source>
</evidence>
<dbReference type="OrthoDB" id="6271556at2759"/>
<dbReference type="InterPro" id="IPR036028">
    <property type="entry name" value="SH3-like_dom_sf"/>
</dbReference>
<dbReference type="GO" id="GO:0016477">
    <property type="term" value="P:cell migration"/>
    <property type="evidence" value="ECO:0007669"/>
    <property type="project" value="TreeGrafter"/>
</dbReference>
<sequence length="459" mass="53415">MLHFFKPNTDSRSMKSSTKHSNLLRSKIETNRFQTNPNDLDDTFSDFDFDYYTEKKTVLFAKAIDNYYPDDPKTGLPVRDGTIYAILDHSGSQWIACDRQGYFGIVPSKYFDPETITSSSNHWSKYFLRKIFNDDYEMDDEESSEYLDSNSKRFATKSSRSRIETDSDHFHLSPSNICSPTNSSTNECCSDLVSNNRLNQQFNQMYQSNPIVPLYRSESLLSSTLFQNVDLDLSLLNLMQHSWFFQIDRKTSEQLLLQECNPNGSFLVRPSLTYQMDHFILSVLYRDRIKSEIKHFLIRKVSSTPSSSSVSFDSMEYYFFLRPDEKFFSIEEMIAYYQNHCQDSFRLTRAPCRANFIWQKSSIANDNVSHHQMISWFQNRSKSYASDSTLSSNSISRTNRFRSDCRTIAKSKLTSTKIGSIRSENFLKATLLKLIEFKSNLILSLDLVSKCLFSINEPK</sequence>
<dbReference type="PANTHER" id="PTHR19969:SF5">
    <property type="entry name" value="CRK-LIKE PROTEIN"/>
    <property type="match status" value="1"/>
</dbReference>
<evidence type="ECO:0000313" key="6">
    <source>
        <dbReference type="EnsemblMetazoa" id="KAF7496377.1"/>
    </source>
</evidence>
<dbReference type="EMBL" id="WVUK01000010">
    <property type="protein sequence ID" value="KAF7496377.1"/>
    <property type="molecule type" value="Genomic_DNA"/>
</dbReference>
<dbReference type="GO" id="GO:0035591">
    <property type="term" value="F:signaling adaptor activity"/>
    <property type="evidence" value="ECO:0007669"/>
    <property type="project" value="TreeGrafter"/>
</dbReference>
<name>A0A834VG36_SARSC</name>
<dbReference type="InterPro" id="IPR036860">
    <property type="entry name" value="SH2_dom_sf"/>
</dbReference>
<dbReference type="SMART" id="SM00252">
    <property type="entry name" value="SH2"/>
    <property type="match status" value="1"/>
</dbReference>
<dbReference type="Gene3D" id="3.30.505.10">
    <property type="entry name" value="SH2 domain"/>
    <property type="match status" value="1"/>
</dbReference>
<organism evidence="5">
    <name type="scientific">Sarcoptes scabiei</name>
    <name type="common">Itch mite</name>
    <name type="synonym">Acarus scabiei</name>
    <dbReference type="NCBI Taxonomy" id="52283"/>
    <lineage>
        <taxon>Eukaryota</taxon>
        <taxon>Metazoa</taxon>
        <taxon>Ecdysozoa</taxon>
        <taxon>Arthropoda</taxon>
        <taxon>Chelicerata</taxon>
        <taxon>Arachnida</taxon>
        <taxon>Acari</taxon>
        <taxon>Acariformes</taxon>
        <taxon>Sarcoptiformes</taxon>
        <taxon>Astigmata</taxon>
        <taxon>Psoroptidia</taxon>
        <taxon>Sarcoptoidea</taxon>
        <taxon>Sarcoptidae</taxon>
        <taxon>Sarcoptinae</taxon>
        <taxon>Sarcoptes</taxon>
    </lineage>
</organism>
<dbReference type="GO" id="GO:0030971">
    <property type="term" value="F:receptor tyrosine kinase binding"/>
    <property type="evidence" value="ECO:0007669"/>
    <property type="project" value="TreeGrafter"/>
</dbReference>
<feature type="domain" description="SH2" evidence="4">
    <location>
        <begin position="242"/>
        <end position="352"/>
    </location>
</feature>